<evidence type="ECO:0000256" key="1">
    <source>
        <dbReference type="SAM" id="MobiDB-lite"/>
    </source>
</evidence>
<dbReference type="AlphaFoldDB" id="A0A2I1CSI9"/>
<name>A0A2I1CSI9_ASPC2</name>
<organism evidence="2 3">
    <name type="scientific">Aspergillus campestris (strain IBT 28561)</name>
    <dbReference type="NCBI Taxonomy" id="1392248"/>
    <lineage>
        <taxon>Eukaryota</taxon>
        <taxon>Fungi</taxon>
        <taxon>Dikarya</taxon>
        <taxon>Ascomycota</taxon>
        <taxon>Pezizomycotina</taxon>
        <taxon>Eurotiomycetes</taxon>
        <taxon>Eurotiomycetidae</taxon>
        <taxon>Eurotiales</taxon>
        <taxon>Aspergillaceae</taxon>
        <taxon>Aspergillus</taxon>
        <taxon>Aspergillus subgen. Circumdati</taxon>
    </lineage>
</organism>
<feature type="compositionally biased region" description="Basic and acidic residues" evidence="1">
    <location>
        <begin position="13"/>
        <end position="27"/>
    </location>
</feature>
<keyword evidence="3" id="KW-1185">Reference proteome</keyword>
<feature type="region of interest" description="Disordered" evidence="1">
    <location>
        <begin position="56"/>
        <end position="81"/>
    </location>
</feature>
<protein>
    <submittedName>
        <fullName evidence="2">Uncharacterized protein</fullName>
    </submittedName>
</protein>
<reference evidence="2" key="1">
    <citation type="submission" date="2016-12" db="EMBL/GenBank/DDBJ databases">
        <title>The genomes of Aspergillus section Nigri reveals drivers in fungal speciation.</title>
        <authorList>
            <consortium name="DOE Joint Genome Institute"/>
            <person name="Vesth T.C."/>
            <person name="Nybo J."/>
            <person name="Theobald S."/>
            <person name="Brandl J."/>
            <person name="Frisvad J.C."/>
            <person name="Nielsen K.F."/>
            <person name="Lyhne E.K."/>
            <person name="Kogle M.E."/>
            <person name="Kuo A."/>
            <person name="Riley R."/>
            <person name="Clum A."/>
            <person name="Nolan M."/>
            <person name="Lipzen A."/>
            <person name="Salamov A."/>
            <person name="Henrissat B."/>
            <person name="Wiebenga A."/>
            <person name="De vries R.P."/>
            <person name="Grigoriev I.V."/>
            <person name="Mortensen U.H."/>
            <person name="Andersen M.R."/>
            <person name="Baker S.E."/>
        </authorList>
    </citation>
    <scope>NUCLEOTIDE SEQUENCE</scope>
    <source>
        <strain evidence="2">IBT 28561</strain>
    </source>
</reference>
<feature type="region of interest" description="Disordered" evidence="1">
    <location>
        <begin position="1"/>
        <end position="27"/>
    </location>
</feature>
<evidence type="ECO:0000313" key="3">
    <source>
        <dbReference type="Proteomes" id="UP000234254"/>
    </source>
</evidence>
<sequence length="103" mass="11611">MYQGTDSIHLSRISRDQHALRDRPPDEVRRDVERFHELYELESVVSIETLQEGAKLGYDNVNPNDRSGPKDDSISGEEQPGFFHQTKGLKAIILTTACAAITQ</sequence>
<dbReference type="Proteomes" id="UP000234254">
    <property type="component" value="Unassembled WGS sequence"/>
</dbReference>
<evidence type="ECO:0000313" key="2">
    <source>
        <dbReference type="EMBL" id="PKY00577.1"/>
    </source>
</evidence>
<dbReference type="GeneID" id="36545333"/>
<dbReference type="RefSeq" id="XP_024689171.1">
    <property type="nucleotide sequence ID" value="XM_024837809.1"/>
</dbReference>
<gene>
    <name evidence="2" type="ORF">P168DRAFT_293440</name>
</gene>
<dbReference type="EMBL" id="MSFM01000014">
    <property type="protein sequence ID" value="PKY00577.1"/>
    <property type="molecule type" value="Genomic_DNA"/>
</dbReference>
<accession>A0A2I1CSI9</accession>
<dbReference type="VEuPathDB" id="FungiDB:P168DRAFT_293440"/>
<comment type="caution">
    <text evidence="2">The sequence shown here is derived from an EMBL/GenBank/DDBJ whole genome shotgun (WGS) entry which is preliminary data.</text>
</comment>
<proteinExistence type="predicted"/>